<dbReference type="STRING" id="1427518.XSR1_920002"/>
<dbReference type="GO" id="GO:0003886">
    <property type="term" value="F:DNA (cytosine-5-)-methyltransferase activity"/>
    <property type="evidence" value="ECO:0007669"/>
    <property type="project" value="UniProtKB-EC"/>
</dbReference>
<keyword evidence="6" id="KW-1185">Reference proteome</keyword>
<evidence type="ECO:0000256" key="1">
    <source>
        <dbReference type="ARBA" id="ARBA00022603"/>
    </source>
</evidence>
<dbReference type="InterPro" id="IPR029063">
    <property type="entry name" value="SAM-dependent_MTases_sf"/>
</dbReference>
<dbReference type="Gene3D" id="3.40.50.150">
    <property type="entry name" value="Vaccinia Virus protein VP39"/>
    <property type="match status" value="1"/>
</dbReference>
<comment type="catalytic activity">
    <reaction evidence="4">
        <text>a 2'-deoxycytidine in DNA + S-adenosyl-L-methionine = a 5-methyl-2'-deoxycytidine in DNA + S-adenosyl-L-homocysteine + H(+)</text>
        <dbReference type="Rhea" id="RHEA:13681"/>
        <dbReference type="Rhea" id="RHEA-COMP:11369"/>
        <dbReference type="Rhea" id="RHEA-COMP:11370"/>
        <dbReference type="ChEBI" id="CHEBI:15378"/>
        <dbReference type="ChEBI" id="CHEBI:57856"/>
        <dbReference type="ChEBI" id="CHEBI:59789"/>
        <dbReference type="ChEBI" id="CHEBI:85452"/>
        <dbReference type="ChEBI" id="CHEBI:85454"/>
        <dbReference type="EC" id="2.1.1.37"/>
    </reaction>
</comment>
<evidence type="ECO:0000313" key="6">
    <source>
        <dbReference type="Proteomes" id="UP000019202"/>
    </source>
</evidence>
<proteinExistence type="predicted"/>
<sequence>MIRFGSVCSGIEAASVAWEPLGISPMWFSEIETFPNAVLQHYWPHVRNWGDMTRLPAMIVGNQVDAPDILVGGTPWQAFAMV</sequence>
<dbReference type="AlphaFoldDB" id="W1J6V2"/>
<evidence type="ECO:0000256" key="3">
    <source>
        <dbReference type="ARBA" id="ARBA00022747"/>
    </source>
</evidence>
<dbReference type="Proteomes" id="UP000019202">
    <property type="component" value="Unassembled WGS sequence"/>
</dbReference>
<keyword evidence="2 5" id="KW-0808">Transferase</keyword>
<dbReference type="EMBL" id="CBXF010000157">
    <property type="protein sequence ID" value="CDL85773.1"/>
    <property type="molecule type" value="Genomic_DNA"/>
</dbReference>
<keyword evidence="3" id="KW-0680">Restriction system</keyword>
<organism evidence="5 6">
    <name type="scientific">Xenorhabdus szentirmaii DSM 16338</name>
    <dbReference type="NCBI Taxonomy" id="1427518"/>
    <lineage>
        <taxon>Bacteria</taxon>
        <taxon>Pseudomonadati</taxon>
        <taxon>Pseudomonadota</taxon>
        <taxon>Gammaproteobacteria</taxon>
        <taxon>Enterobacterales</taxon>
        <taxon>Morganellaceae</taxon>
        <taxon>Xenorhabdus</taxon>
    </lineage>
</organism>
<keyword evidence="1 5" id="KW-0489">Methyltransferase</keyword>
<dbReference type="GO" id="GO:0032259">
    <property type="term" value="P:methylation"/>
    <property type="evidence" value="ECO:0007669"/>
    <property type="project" value="UniProtKB-KW"/>
</dbReference>
<evidence type="ECO:0000256" key="4">
    <source>
        <dbReference type="ARBA" id="ARBA00047422"/>
    </source>
</evidence>
<accession>W1J6V2</accession>
<dbReference type="EC" id="2.1.1.37" evidence="5"/>
<dbReference type="GO" id="GO:0009307">
    <property type="term" value="P:DNA restriction-modification system"/>
    <property type="evidence" value="ECO:0007669"/>
    <property type="project" value="UniProtKB-KW"/>
</dbReference>
<protein>
    <submittedName>
        <fullName evidence="5">Cytosine-specific methyltransferase</fullName>
        <ecNumber evidence="5">2.1.1.37</ecNumber>
    </submittedName>
</protein>
<comment type="caution">
    <text evidence="5">The sequence shown here is derived from an EMBL/GenBank/DDBJ whole genome shotgun (WGS) entry which is preliminary data.</text>
</comment>
<evidence type="ECO:0000313" key="5">
    <source>
        <dbReference type="EMBL" id="CDL85773.1"/>
    </source>
</evidence>
<dbReference type="Pfam" id="PF00145">
    <property type="entry name" value="DNA_methylase"/>
    <property type="match status" value="1"/>
</dbReference>
<dbReference type="SUPFAM" id="SSF53335">
    <property type="entry name" value="S-adenosyl-L-methionine-dependent methyltransferases"/>
    <property type="match status" value="1"/>
</dbReference>
<evidence type="ECO:0000256" key="2">
    <source>
        <dbReference type="ARBA" id="ARBA00022679"/>
    </source>
</evidence>
<name>W1J6V2_9GAMM</name>
<gene>
    <name evidence="5" type="ORF">XSR1_920002</name>
</gene>
<reference evidence="5" key="1">
    <citation type="submission" date="2013-11" db="EMBL/GenBank/DDBJ databases">
        <title>Draft genome sequence and annotation of the entomopathogenic bacteria, Xenorhabdus cabanillasi strain JM26 and Xenorhabdus szentirmai strain DSM 16338.</title>
        <authorList>
            <person name="Gualtieri M."/>
            <person name="Ogier J.C."/>
            <person name="Pages S."/>
            <person name="Givaudan A."/>
            <person name="Gaudriault S."/>
        </authorList>
    </citation>
    <scope>NUCLEOTIDE SEQUENCE [LARGE SCALE GENOMIC DNA]</scope>
    <source>
        <strain evidence="5">DSM 16338</strain>
    </source>
</reference>
<dbReference type="REBASE" id="85691">
    <property type="entry name" value="M.Xsz16338ORF920002P"/>
</dbReference>
<dbReference type="InterPro" id="IPR001525">
    <property type="entry name" value="C5_MeTfrase"/>
</dbReference>